<evidence type="ECO:0000313" key="2">
    <source>
        <dbReference type="EMBL" id="RZC83325.1"/>
    </source>
</evidence>
<reference evidence="2 3" key="1">
    <citation type="journal article" date="2018" name="Science">
        <title>The opium poppy genome and morphinan production.</title>
        <authorList>
            <person name="Guo L."/>
            <person name="Winzer T."/>
            <person name="Yang X."/>
            <person name="Li Y."/>
            <person name="Ning Z."/>
            <person name="He Z."/>
            <person name="Teodor R."/>
            <person name="Lu Y."/>
            <person name="Bowser T.A."/>
            <person name="Graham I.A."/>
            <person name="Ye K."/>
        </authorList>
    </citation>
    <scope>NUCLEOTIDE SEQUENCE [LARGE SCALE GENOMIC DNA]</scope>
    <source>
        <strain evidence="3">cv. HN1</strain>
        <tissue evidence="2">Leaves</tissue>
    </source>
</reference>
<evidence type="ECO:0000256" key="1">
    <source>
        <dbReference type="SAM" id="MobiDB-lite"/>
    </source>
</evidence>
<sequence>MLELGQELGNDMEELGDNVEPIVTDKSYTMNGSVANDESCASFPAKKMGNPRISQTKGRKSDKEKASAEGNSRFKSGIELNKKVRTCITCKEVNVNYDSRNCPMKKQTQLLCDSSNMGMYVEFF</sequence>
<dbReference type="Proteomes" id="UP000316621">
    <property type="component" value="Chromosome 11"/>
</dbReference>
<gene>
    <name evidence="2" type="ORF">C5167_046110</name>
</gene>
<feature type="compositionally biased region" description="Polar residues" evidence="1">
    <location>
        <begin position="26"/>
        <end position="36"/>
    </location>
</feature>
<organism evidence="2 3">
    <name type="scientific">Papaver somniferum</name>
    <name type="common">Opium poppy</name>
    <dbReference type="NCBI Taxonomy" id="3469"/>
    <lineage>
        <taxon>Eukaryota</taxon>
        <taxon>Viridiplantae</taxon>
        <taxon>Streptophyta</taxon>
        <taxon>Embryophyta</taxon>
        <taxon>Tracheophyta</taxon>
        <taxon>Spermatophyta</taxon>
        <taxon>Magnoliopsida</taxon>
        <taxon>Ranunculales</taxon>
        <taxon>Papaveraceae</taxon>
        <taxon>Papaveroideae</taxon>
        <taxon>Papaver</taxon>
    </lineage>
</organism>
<accession>A0A4Y7LGN9</accession>
<dbReference type="AlphaFoldDB" id="A0A4Y7LGN9"/>
<feature type="region of interest" description="Disordered" evidence="1">
    <location>
        <begin position="1"/>
        <end position="71"/>
    </location>
</feature>
<dbReference type="Gramene" id="RZC83325">
    <property type="protein sequence ID" value="RZC83325"/>
    <property type="gene ID" value="C5167_046110"/>
</dbReference>
<proteinExistence type="predicted"/>
<dbReference type="EMBL" id="CM010725">
    <property type="protein sequence ID" value="RZC83325.1"/>
    <property type="molecule type" value="Genomic_DNA"/>
</dbReference>
<name>A0A4Y7LGN9_PAPSO</name>
<keyword evidence="3" id="KW-1185">Reference proteome</keyword>
<evidence type="ECO:0000313" key="3">
    <source>
        <dbReference type="Proteomes" id="UP000316621"/>
    </source>
</evidence>
<protein>
    <submittedName>
        <fullName evidence="2">Uncharacterized protein</fullName>
    </submittedName>
</protein>